<accession>A0A059GAZ2</accession>
<name>A0A059GAZ2_9PROT</name>
<evidence type="ECO:0000313" key="3">
    <source>
        <dbReference type="EMBL" id="KDA04017.1"/>
    </source>
</evidence>
<proteinExistence type="predicted"/>
<feature type="signal peptide" evidence="1">
    <location>
        <begin position="1"/>
        <end position="20"/>
    </location>
</feature>
<feature type="chain" id="PRO_5001578126" description="TonB C-terminal domain-containing protein" evidence="1">
    <location>
        <begin position="21"/>
        <end position="366"/>
    </location>
</feature>
<reference evidence="3 4" key="1">
    <citation type="journal article" date="2014" name="Antonie Van Leeuwenhoek">
        <title>Hyphomonas beringensis sp. nov. and Hyphomonas chukchiensis sp. nov., isolated from surface seawater of the Bering Sea and Chukchi Sea.</title>
        <authorList>
            <person name="Li C."/>
            <person name="Lai Q."/>
            <person name="Li G."/>
            <person name="Dong C."/>
            <person name="Wang J."/>
            <person name="Liao Y."/>
            <person name="Shao Z."/>
        </authorList>
    </citation>
    <scope>NUCLEOTIDE SEQUENCE [LARGE SCALE GENOMIC DNA]</scope>
    <source>
        <strain evidence="3 4">SCH89</strain>
    </source>
</reference>
<protein>
    <recommendedName>
        <fullName evidence="2">TonB C-terminal domain-containing protein</fullName>
    </recommendedName>
</protein>
<dbReference type="Gene3D" id="3.30.1150.10">
    <property type="match status" value="1"/>
</dbReference>
<dbReference type="SUPFAM" id="SSF74653">
    <property type="entry name" value="TolA/TonB C-terminal domain"/>
    <property type="match status" value="1"/>
</dbReference>
<dbReference type="EMBL" id="ARYL01000002">
    <property type="protein sequence ID" value="KDA04017.1"/>
    <property type="molecule type" value="Genomic_DNA"/>
</dbReference>
<gene>
    <name evidence="3" type="ORF">HOC_01726</name>
</gene>
<dbReference type="Pfam" id="PF03544">
    <property type="entry name" value="TonB_C"/>
    <property type="match status" value="1"/>
</dbReference>
<organism evidence="3 4">
    <name type="scientific">Hyphomonas oceanitis SCH89</name>
    <dbReference type="NCBI Taxonomy" id="1280953"/>
    <lineage>
        <taxon>Bacteria</taxon>
        <taxon>Pseudomonadati</taxon>
        <taxon>Pseudomonadota</taxon>
        <taxon>Alphaproteobacteria</taxon>
        <taxon>Hyphomonadales</taxon>
        <taxon>Hyphomonadaceae</taxon>
        <taxon>Hyphomonas</taxon>
    </lineage>
</organism>
<sequence>MKWNATAFAAALLVACAAGGQPGQAQMSPPVVDGAIVAVMPDPAAREGLSGCCSTQFKVGRSGKIRDISAECTLPLFRDAAVSAIREAGYKPAKILGIAITSSQQSQMVAFEQSGEEGICRSGDAAWEELTYRGEKAFPFLTVNTLTMKPYADEAEKGAGIARGWADYYATLDFDTPCGPSPAYQPPVSQSKTIDTMGWDALRRTGTAFEKVFAWMNCRDDMLAGYGAQAAEWHATYDSAAPDEMEHWVGAIMDKRIRAERGRYDLDRQLMIAYGGQILRREQTLRARDAAKLAAQASDEAADAPTPMVRREVVPTYRAPNTLRREWSAADQFFYERGPGHYQACLDRAATYGAQQDCLSALHGSD</sequence>
<evidence type="ECO:0000256" key="1">
    <source>
        <dbReference type="SAM" id="SignalP"/>
    </source>
</evidence>
<dbReference type="RefSeq" id="WP_035535358.1">
    <property type="nucleotide sequence ID" value="NZ_ARYL01000002.1"/>
</dbReference>
<comment type="caution">
    <text evidence="3">The sequence shown here is derived from an EMBL/GenBank/DDBJ whole genome shotgun (WGS) entry which is preliminary data.</text>
</comment>
<evidence type="ECO:0000259" key="2">
    <source>
        <dbReference type="Pfam" id="PF03544"/>
    </source>
</evidence>
<evidence type="ECO:0000313" key="4">
    <source>
        <dbReference type="Proteomes" id="UP000024942"/>
    </source>
</evidence>
<dbReference type="PATRIC" id="fig|1280953.3.peg.348"/>
<dbReference type="Proteomes" id="UP000024942">
    <property type="component" value="Unassembled WGS sequence"/>
</dbReference>
<dbReference type="OrthoDB" id="7616648at2"/>
<dbReference type="PROSITE" id="PS51257">
    <property type="entry name" value="PROKAR_LIPOPROTEIN"/>
    <property type="match status" value="1"/>
</dbReference>
<dbReference type="GO" id="GO:0055085">
    <property type="term" value="P:transmembrane transport"/>
    <property type="evidence" value="ECO:0007669"/>
    <property type="project" value="InterPro"/>
</dbReference>
<keyword evidence="4" id="KW-1185">Reference proteome</keyword>
<keyword evidence="1" id="KW-0732">Signal</keyword>
<dbReference type="AlphaFoldDB" id="A0A059GAZ2"/>
<dbReference type="InterPro" id="IPR037682">
    <property type="entry name" value="TonB_C"/>
</dbReference>
<feature type="domain" description="TonB C-terminal" evidence="2">
    <location>
        <begin position="41"/>
        <end position="107"/>
    </location>
</feature>
<dbReference type="STRING" id="1280953.HOC_01726"/>